<evidence type="ECO:0000259" key="1">
    <source>
        <dbReference type="Pfam" id="PF02214"/>
    </source>
</evidence>
<evidence type="ECO:0000313" key="3">
    <source>
        <dbReference type="EMBL" id="KAL3770127.1"/>
    </source>
</evidence>
<dbReference type="InterPro" id="IPR006571">
    <property type="entry name" value="TLDc_dom"/>
</dbReference>
<protein>
    <recommendedName>
        <fullName evidence="5">Potassium channel tetramerisation-type BTB domain-containing protein</fullName>
    </recommendedName>
</protein>
<reference evidence="3 4" key="1">
    <citation type="submission" date="2024-10" db="EMBL/GenBank/DDBJ databases">
        <title>Updated reference genomes for cyclostephanoid diatoms.</title>
        <authorList>
            <person name="Roberts W.R."/>
            <person name="Alverson A.J."/>
        </authorList>
    </citation>
    <scope>NUCLEOTIDE SEQUENCE [LARGE SCALE GENOMIC DNA]</scope>
    <source>
        <strain evidence="3 4">AJA276-08</strain>
    </source>
</reference>
<dbReference type="Proteomes" id="UP001530315">
    <property type="component" value="Unassembled WGS sequence"/>
</dbReference>
<dbReference type="AlphaFoldDB" id="A0ABD3N2C1"/>
<evidence type="ECO:0000313" key="4">
    <source>
        <dbReference type="Proteomes" id="UP001530315"/>
    </source>
</evidence>
<evidence type="ECO:0008006" key="5">
    <source>
        <dbReference type="Google" id="ProtNLM"/>
    </source>
</evidence>
<dbReference type="Pfam" id="PF02214">
    <property type="entry name" value="BTB_2"/>
    <property type="match status" value="1"/>
</dbReference>
<dbReference type="EMBL" id="JALLAZ020001637">
    <property type="protein sequence ID" value="KAL3770127.1"/>
    <property type="molecule type" value="Genomic_DNA"/>
</dbReference>
<dbReference type="SUPFAM" id="SSF54695">
    <property type="entry name" value="POZ domain"/>
    <property type="match status" value="1"/>
</dbReference>
<organism evidence="3 4">
    <name type="scientific">Stephanodiscus triporus</name>
    <dbReference type="NCBI Taxonomy" id="2934178"/>
    <lineage>
        <taxon>Eukaryota</taxon>
        <taxon>Sar</taxon>
        <taxon>Stramenopiles</taxon>
        <taxon>Ochrophyta</taxon>
        <taxon>Bacillariophyta</taxon>
        <taxon>Coscinodiscophyceae</taxon>
        <taxon>Thalassiosirophycidae</taxon>
        <taxon>Stephanodiscales</taxon>
        <taxon>Stephanodiscaceae</taxon>
        <taxon>Stephanodiscus</taxon>
    </lineage>
</organism>
<feature type="domain" description="TLDc" evidence="2">
    <location>
        <begin position="180"/>
        <end position="284"/>
    </location>
</feature>
<keyword evidence="4" id="KW-1185">Reference proteome</keyword>
<dbReference type="Pfam" id="PF07534">
    <property type="entry name" value="TLD"/>
    <property type="match status" value="1"/>
</dbReference>
<sequence>MDEISIANKRLKVAREKHDRDYEESIRAQDQWESQLTECLHELNRKKHDTAKANGNLDAANNDLLEVNAGGVIIIAKRSTLTQKIGTWLYALFSRRWSKLIQRDSHGRIFLDVNHTCFRAIVDYLNELLILSDDNPPDPPSVEDEHAHILQRHVELFRLLDKVPTMGVDVPDSNIIKYDTAHWKILHEWLKEDGLDGELTLLYQGSRNGLSKSTFHSKCDNMGFTLTIIKRPCGKWYLECSQQKAFLFALSGSGILSPCKMKLKVVKSPYTIFNHSNCGPSFGASNDMHVHDL</sequence>
<evidence type="ECO:0000259" key="2">
    <source>
        <dbReference type="Pfam" id="PF07534"/>
    </source>
</evidence>
<proteinExistence type="predicted"/>
<name>A0ABD3N2C1_9STRA</name>
<dbReference type="Gene3D" id="3.30.710.10">
    <property type="entry name" value="Potassium Channel Kv1.1, Chain A"/>
    <property type="match status" value="1"/>
</dbReference>
<accession>A0ABD3N2C1</accession>
<dbReference type="InterPro" id="IPR011333">
    <property type="entry name" value="SKP1/BTB/POZ_sf"/>
</dbReference>
<gene>
    <name evidence="3" type="ORF">ACHAW5_009668</name>
</gene>
<feature type="domain" description="Potassium channel tetramerisation-type BTB" evidence="1">
    <location>
        <begin position="66"/>
        <end position="132"/>
    </location>
</feature>
<comment type="caution">
    <text evidence="3">The sequence shown here is derived from an EMBL/GenBank/DDBJ whole genome shotgun (WGS) entry which is preliminary data.</text>
</comment>
<dbReference type="InterPro" id="IPR003131">
    <property type="entry name" value="T1-type_BTB"/>
</dbReference>